<dbReference type="HOGENOM" id="CLU_033082_3_2_1"/>
<reference evidence="3 4" key="1">
    <citation type="journal article" date="2008" name="Nature">
        <title>The genome of Laccaria bicolor provides insights into mycorrhizal symbiosis.</title>
        <authorList>
            <person name="Martin F."/>
            <person name="Aerts A."/>
            <person name="Ahren D."/>
            <person name="Brun A."/>
            <person name="Danchin E.G.J."/>
            <person name="Duchaussoy F."/>
            <person name="Gibon J."/>
            <person name="Kohler A."/>
            <person name="Lindquist E."/>
            <person name="Pereda V."/>
            <person name="Salamov A."/>
            <person name="Shapiro H.J."/>
            <person name="Wuyts J."/>
            <person name="Blaudez D."/>
            <person name="Buee M."/>
            <person name="Brokstein P."/>
            <person name="Canbaeck B."/>
            <person name="Cohen D."/>
            <person name="Courty P.E."/>
            <person name="Coutinho P.M."/>
            <person name="Delaruelle C."/>
            <person name="Detter J.C."/>
            <person name="Deveau A."/>
            <person name="DiFazio S."/>
            <person name="Duplessis S."/>
            <person name="Fraissinet-Tachet L."/>
            <person name="Lucic E."/>
            <person name="Frey-Klett P."/>
            <person name="Fourrey C."/>
            <person name="Feussner I."/>
            <person name="Gay G."/>
            <person name="Grimwood J."/>
            <person name="Hoegger P.J."/>
            <person name="Jain P."/>
            <person name="Kilaru S."/>
            <person name="Labbe J."/>
            <person name="Lin Y.C."/>
            <person name="Legue V."/>
            <person name="Le Tacon F."/>
            <person name="Marmeisse R."/>
            <person name="Melayah D."/>
            <person name="Montanini B."/>
            <person name="Muratet M."/>
            <person name="Nehls U."/>
            <person name="Niculita-Hirzel H."/>
            <person name="Oudot-Le Secq M.P."/>
            <person name="Peter M."/>
            <person name="Quesneville H."/>
            <person name="Rajashekar B."/>
            <person name="Reich M."/>
            <person name="Rouhier N."/>
            <person name="Schmutz J."/>
            <person name="Yin T."/>
            <person name="Chalot M."/>
            <person name="Henrissat B."/>
            <person name="Kuees U."/>
            <person name="Lucas S."/>
            <person name="Van de Peer Y."/>
            <person name="Podila G.K."/>
            <person name="Polle A."/>
            <person name="Pukkila P.J."/>
            <person name="Richardson P.M."/>
            <person name="Rouze P."/>
            <person name="Sanders I.R."/>
            <person name="Stajich J.E."/>
            <person name="Tunlid A."/>
            <person name="Tuskan G."/>
            <person name="Grigoriev I.V."/>
        </authorList>
    </citation>
    <scope>NUCLEOTIDE SEQUENCE [LARGE SCALE GENOMIC DNA]</scope>
    <source>
        <strain evidence="4">S238N-H82 / ATCC MYA-4686</strain>
    </source>
</reference>
<dbReference type="OrthoDB" id="3036049at2759"/>
<evidence type="ECO:0000313" key="4">
    <source>
        <dbReference type="Proteomes" id="UP000001194"/>
    </source>
</evidence>
<dbReference type="Gene3D" id="3.30.710.10">
    <property type="entry name" value="Potassium Channel Kv1.1, Chain A"/>
    <property type="match status" value="1"/>
</dbReference>
<dbReference type="Proteomes" id="UP000001194">
    <property type="component" value="Unassembled WGS sequence"/>
</dbReference>
<dbReference type="SUPFAM" id="SSF54695">
    <property type="entry name" value="POZ domain"/>
    <property type="match status" value="1"/>
</dbReference>
<dbReference type="PROSITE" id="PS50097">
    <property type="entry name" value="BTB"/>
    <property type="match status" value="1"/>
</dbReference>
<evidence type="ECO:0000313" key="3">
    <source>
        <dbReference type="EMBL" id="EDR01508.1"/>
    </source>
</evidence>
<dbReference type="RefSeq" id="XP_001887860.1">
    <property type="nucleotide sequence ID" value="XM_001887825.1"/>
</dbReference>
<dbReference type="InParanoid" id="B0DV36"/>
<dbReference type="EMBL" id="DS547138">
    <property type="protein sequence ID" value="EDR01508.1"/>
    <property type="molecule type" value="Genomic_DNA"/>
</dbReference>
<dbReference type="CDD" id="cd18186">
    <property type="entry name" value="BTB_POZ_ZBTB_KLHL-like"/>
    <property type="match status" value="1"/>
</dbReference>
<feature type="domain" description="BTB" evidence="2">
    <location>
        <begin position="31"/>
        <end position="102"/>
    </location>
</feature>
<gene>
    <name evidence="3" type="ORF">LACBIDRAFT_310797</name>
</gene>
<protein>
    <submittedName>
        <fullName evidence="3">Predicted protein</fullName>
    </submittedName>
</protein>
<evidence type="ECO:0000259" key="2">
    <source>
        <dbReference type="PROSITE" id="PS50097"/>
    </source>
</evidence>
<dbReference type="AlphaFoldDB" id="B0DV36"/>
<dbReference type="InterPro" id="IPR000210">
    <property type="entry name" value="BTB/POZ_dom"/>
</dbReference>
<feature type="region of interest" description="Disordered" evidence="1">
    <location>
        <begin position="1"/>
        <end position="25"/>
    </location>
</feature>
<name>B0DV36_LACBS</name>
<proteinExistence type="predicted"/>
<dbReference type="KEGG" id="lbc:LACBIDRAFT_310797"/>
<organism evidence="4">
    <name type="scientific">Laccaria bicolor (strain S238N-H82 / ATCC MYA-4686)</name>
    <name type="common">Bicoloured deceiver</name>
    <name type="synonym">Laccaria laccata var. bicolor</name>
    <dbReference type="NCBI Taxonomy" id="486041"/>
    <lineage>
        <taxon>Eukaryota</taxon>
        <taxon>Fungi</taxon>
        <taxon>Dikarya</taxon>
        <taxon>Basidiomycota</taxon>
        <taxon>Agaricomycotina</taxon>
        <taxon>Agaricomycetes</taxon>
        <taxon>Agaricomycetidae</taxon>
        <taxon>Agaricales</taxon>
        <taxon>Agaricineae</taxon>
        <taxon>Hydnangiaceae</taxon>
        <taxon>Laccaria</taxon>
    </lineage>
</organism>
<sequence>MDGSDQGRPLPKPTSCSEPIQRPPGLWFDDGNNVIQAGNYQFRIHRSILSARSPILRRVFSEPTPEGTESIEGCPVTHLQSHGEDVKNFLMAIYDPAFFEPPPKDVPVDVVLSVALLSHKYEVQHLRHRSILHIERNYPMDMDAFIFRWRGARAGQGPWFLGLETLLNIIVTATYINALWVLPAVYYHCSNVTPSHTLRDTSSWNSSQRAIVLRNVLAGTINLEIMDVTYDDLLGTAPCPECLHREKCALDKLARAQEGRLSITQRKPAGRKAHTLAYWWNRKWLKEVYCKGLCTPCSSACMSAYESARGDYWDRIPSAFNLPSWKELKSLRETDLQLNG</sequence>
<dbReference type="Pfam" id="PF00651">
    <property type="entry name" value="BTB"/>
    <property type="match status" value="1"/>
</dbReference>
<dbReference type="GeneID" id="6083555"/>
<dbReference type="InterPro" id="IPR011333">
    <property type="entry name" value="SKP1/BTB/POZ_sf"/>
</dbReference>
<accession>B0DV36</accession>
<keyword evidence="4" id="KW-1185">Reference proteome</keyword>
<evidence type="ECO:0000256" key="1">
    <source>
        <dbReference type="SAM" id="MobiDB-lite"/>
    </source>
</evidence>